<evidence type="ECO:0000256" key="2">
    <source>
        <dbReference type="ARBA" id="ARBA00023121"/>
    </source>
</evidence>
<dbReference type="InterPro" id="IPR043168">
    <property type="entry name" value="DegV_C"/>
</dbReference>
<gene>
    <name evidence="4" type="ORF">A9Y57_00939</name>
    <name evidence="3" type="ORF">P7G31_07255</name>
</gene>
<dbReference type="SUPFAM" id="SSF82549">
    <property type="entry name" value="DAK1/DegV-like"/>
    <property type="match status" value="1"/>
</dbReference>
<keyword evidence="2" id="KW-0446">Lipid-binding</keyword>
<dbReference type="NCBIfam" id="TIGR00762">
    <property type="entry name" value="DegV"/>
    <property type="match status" value="1"/>
</dbReference>
<comment type="caution">
    <text evidence="4">The sequence shown here is derived from an EMBL/GenBank/DDBJ whole genome shotgun (WGS) entry which is preliminary data.</text>
</comment>
<reference evidence="4 5" key="1">
    <citation type="submission" date="2016-06" db="EMBL/GenBank/DDBJ databases">
        <authorList>
            <person name="Haines A.N."/>
            <person name="Council K.R."/>
        </authorList>
    </citation>
    <scope>NUCLEOTIDE SEQUENCE [LARGE SCALE GENOMIC DNA]</scope>
    <source>
        <strain evidence="4 5">SP158-29</strain>
    </source>
</reference>
<evidence type="ECO:0000313" key="5">
    <source>
        <dbReference type="Proteomes" id="UP000217465"/>
    </source>
</evidence>
<name>A0A854WQ18_9STRE</name>
<comment type="function">
    <text evidence="1">May bind long-chain fatty acids, such as palmitate, and may play a role in lipid transport or fatty acid metabolism.</text>
</comment>
<dbReference type="PANTHER" id="PTHR33434:SF2">
    <property type="entry name" value="FATTY ACID-BINDING PROTEIN TM_1468"/>
    <property type="match status" value="1"/>
</dbReference>
<dbReference type="Gene3D" id="3.40.50.10170">
    <property type="match status" value="1"/>
</dbReference>
<dbReference type="Pfam" id="PF02645">
    <property type="entry name" value="DegV"/>
    <property type="match status" value="1"/>
</dbReference>
<dbReference type="Proteomes" id="UP000217465">
    <property type="component" value="Unassembled WGS sequence"/>
</dbReference>
<dbReference type="InterPro" id="IPR003797">
    <property type="entry name" value="DegV"/>
</dbReference>
<dbReference type="AlphaFoldDB" id="A0A854WQ18"/>
<evidence type="ECO:0000313" key="4">
    <source>
        <dbReference type="EMBL" id="PCH12224.1"/>
    </source>
</evidence>
<reference evidence="3" key="2">
    <citation type="submission" date="2023-03" db="EMBL/GenBank/DDBJ databases">
        <authorList>
            <person name="Shen W."/>
            <person name="Cai J."/>
        </authorList>
    </citation>
    <scope>NUCLEOTIDE SEQUENCE</scope>
    <source>
        <strain evidence="3">P82-2</strain>
    </source>
</reference>
<dbReference type="RefSeq" id="WP_003104962.1">
    <property type="nucleotide sequence ID" value="NZ_CBCPIC010000025.1"/>
</dbReference>
<protein>
    <submittedName>
        <fullName evidence="4">DegV domain-containing protein</fullName>
    </submittedName>
    <submittedName>
        <fullName evidence="3">DegV family protein</fullName>
    </submittedName>
</protein>
<sequence>MKLAVITDNTSYLPNSLTSKDNLFVLDIPIMIDGETYYEGKNISLDEFYTKMAASPELPKTSQPALSELDELLTELENDGYSHVIGLFLAGGISGFWANCQFLVEEHPRLTIAFPDSKLASVPVYNMLTNIFKWYDQNLDFQTIVSNLQIQIDHSSAYILVDDLNHLVKGGRLSNGSALLGNLLSIKPILNFDQDGKIVVFEKIRTEKKALRRLIEIVTELNDTGDFDFSIISANANDKATLLKKMLTDNGLDINLIEADFSAVVGTHLGSGAVAIGFSPKM</sequence>
<evidence type="ECO:0000256" key="1">
    <source>
        <dbReference type="ARBA" id="ARBA00003238"/>
    </source>
</evidence>
<dbReference type="InterPro" id="IPR050270">
    <property type="entry name" value="DegV_domain_contain"/>
</dbReference>
<accession>A0A854WQ18</accession>
<dbReference type="EMBL" id="JARQAG010000010">
    <property type="protein sequence ID" value="MDT2732041.1"/>
    <property type="molecule type" value="Genomic_DNA"/>
</dbReference>
<organism evidence="4 5">
    <name type="scientific">Streptococcus parauberis</name>
    <dbReference type="NCBI Taxonomy" id="1348"/>
    <lineage>
        <taxon>Bacteria</taxon>
        <taxon>Bacillati</taxon>
        <taxon>Bacillota</taxon>
        <taxon>Bacilli</taxon>
        <taxon>Lactobacillales</taxon>
        <taxon>Streptococcaceae</taxon>
        <taxon>Streptococcus</taxon>
    </lineage>
</organism>
<dbReference type="PROSITE" id="PS51482">
    <property type="entry name" value="DEGV"/>
    <property type="match status" value="1"/>
</dbReference>
<dbReference type="EMBL" id="NSGR01000008">
    <property type="protein sequence ID" value="PCH12224.1"/>
    <property type="molecule type" value="Genomic_DNA"/>
</dbReference>
<evidence type="ECO:0000313" key="3">
    <source>
        <dbReference type="EMBL" id="MDT2732041.1"/>
    </source>
</evidence>
<dbReference type="GO" id="GO:0008289">
    <property type="term" value="F:lipid binding"/>
    <property type="evidence" value="ECO:0007669"/>
    <property type="project" value="UniProtKB-KW"/>
</dbReference>
<dbReference type="Gene3D" id="3.30.1180.10">
    <property type="match status" value="1"/>
</dbReference>
<dbReference type="GeneID" id="61420039"/>
<proteinExistence type="predicted"/>
<dbReference type="Proteomes" id="UP001180515">
    <property type="component" value="Unassembled WGS sequence"/>
</dbReference>
<dbReference type="PANTHER" id="PTHR33434">
    <property type="entry name" value="DEGV DOMAIN-CONTAINING PROTEIN DR_1986-RELATED"/>
    <property type="match status" value="1"/>
</dbReference>